<dbReference type="Proteomes" id="UP000502996">
    <property type="component" value="Chromosome"/>
</dbReference>
<sequence>MTLRLDPHAAATVMAAHHAAADAVAPFDPPGSDAGEATGQVHRLLDALRSVGDHVAEVNDVLAMHVQEATDNIEATDLHLAQGFRIAVKRLP</sequence>
<dbReference type="RefSeq" id="WP_165235299.1">
    <property type="nucleotide sequence ID" value="NZ_CP049257.1"/>
</dbReference>
<evidence type="ECO:0000313" key="1">
    <source>
        <dbReference type="EMBL" id="QIG44241.1"/>
    </source>
</evidence>
<proteinExistence type="predicted"/>
<keyword evidence="2" id="KW-1185">Reference proteome</keyword>
<dbReference type="KEGG" id="nano:G5V58_16980"/>
<name>A0A6G6WFW9_9ACTN</name>
<gene>
    <name evidence="1" type="ORF">G5V58_16980</name>
</gene>
<accession>A0A6G6WFW9</accession>
<reference evidence="1 2" key="1">
    <citation type="submission" date="2020-02" db="EMBL/GenBank/DDBJ databases">
        <title>Full genome sequence of Nocardioides sp. R-3366.</title>
        <authorList>
            <person name="Im W.-T."/>
        </authorList>
    </citation>
    <scope>NUCLEOTIDE SEQUENCE [LARGE SCALE GENOMIC DNA]</scope>
    <source>
        <strain evidence="1 2">R-3366</strain>
    </source>
</reference>
<evidence type="ECO:0000313" key="2">
    <source>
        <dbReference type="Proteomes" id="UP000502996"/>
    </source>
</evidence>
<dbReference type="EMBL" id="CP049257">
    <property type="protein sequence ID" value="QIG44241.1"/>
    <property type="molecule type" value="Genomic_DNA"/>
</dbReference>
<protein>
    <submittedName>
        <fullName evidence="1">Uncharacterized protein</fullName>
    </submittedName>
</protein>
<dbReference type="AlphaFoldDB" id="A0A6G6WFW9"/>
<organism evidence="1 2">
    <name type="scientific">Nocardioides anomalus</name>
    <dbReference type="NCBI Taxonomy" id="2712223"/>
    <lineage>
        <taxon>Bacteria</taxon>
        <taxon>Bacillati</taxon>
        <taxon>Actinomycetota</taxon>
        <taxon>Actinomycetes</taxon>
        <taxon>Propionibacteriales</taxon>
        <taxon>Nocardioidaceae</taxon>
        <taxon>Nocardioides</taxon>
    </lineage>
</organism>